<dbReference type="InterPro" id="IPR054289">
    <property type="entry name" value="DUF7025"/>
</dbReference>
<evidence type="ECO:0000313" key="5">
    <source>
        <dbReference type="EMBL" id="KAG4422325.1"/>
    </source>
</evidence>
<dbReference type="Pfam" id="PF22942">
    <property type="entry name" value="DUF7025"/>
    <property type="match status" value="1"/>
</dbReference>
<evidence type="ECO:0000313" key="6">
    <source>
        <dbReference type="Proteomes" id="UP000664132"/>
    </source>
</evidence>
<keyword evidence="6" id="KW-1185">Reference proteome</keyword>
<protein>
    <recommendedName>
        <fullName evidence="7">ATPase AAA-type core domain-containing protein</fullName>
    </recommendedName>
</protein>
<dbReference type="Pfam" id="PF23232">
    <property type="entry name" value="AAA_lid_13"/>
    <property type="match status" value="1"/>
</dbReference>
<feature type="region of interest" description="Disordered" evidence="1">
    <location>
        <begin position="46"/>
        <end position="108"/>
    </location>
</feature>
<evidence type="ECO:0000259" key="4">
    <source>
        <dbReference type="Pfam" id="PF23232"/>
    </source>
</evidence>
<dbReference type="SUPFAM" id="SSF52540">
    <property type="entry name" value="P-loop containing nucleoside triphosphate hydrolases"/>
    <property type="match status" value="1"/>
</dbReference>
<dbReference type="GO" id="GO:0016887">
    <property type="term" value="F:ATP hydrolysis activity"/>
    <property type="evidence" value="ECO:0007669"/>
    <property type="project" value="InterPro"/>
</dbReference>
<comment type="caution">
    <text evidence="5">The sequence shown here is derived from an EMBL/GenBank/DDBJ whole genome shotgun (WGS) entry which is preliminary data.</text>
</comment>
<dbReference type="Proteomes" id="UP000664132">
    <property type="component" value="Unassembled WGS sequence"/>
</dbReference>
<gene>
    <name evidence="5" type="ORF">IFR04_004477</name>
</gene>
<sequence length="758" mass="86069">MADPKASSVQTNGSQDQMAAMAEKITFLEKKYQELLERTISLMEPIVKKSLESGDGKKSVDAGNEVEGAVENGAKEKDTDEEKSKKAKGDVAGAETDQKASGKAVVAEPRVKSVERRLNKETMEFADIDGKIAQASATAKDGTKLDIAFTFRKVYAQRQINLPHYPEEQWETDVVNMRAPFAPIVFHWDTLVEKAAISEEEENEISVEARQDRVDLRRLLDHVKSSPELEPYFKTRVSHMKSKVTSYDNPLGAVSLRDPIQSTPVYFLSKKEVQEGDEKGQFWYFVATAMDWNGKAKEFKKVPFRLQIKAFEGLKSINSLEFFPTEYYDDWKDLEEELAKRVTDVYQKHEDSVSLSLSSDYGGAMTKRTPGVKGQIIVDFEAYSKYGPEDGSANMGELMPAFLGSSFLSCSCSICTKRKAWTPNRTFNRSNSSDSTSGIATDFVLYPPRVLGYITADKIWAQFRVDKIKEVNKDSLNDEFDQKLALDQAKKDMIKKLILNHRVRGEKNELLETQINDIVPGKGKGLVMLLHVRSLRRARERVITNSSIAIATAKPLLSVSVADIGLEPEKVERNLRELFTLATSWDAVFLIDEADVFMEQRSSEQNATRNALVSVLLRVLEYYDGILVLTTNRIKSFDVAVQSRIHLAVLYDELDEGQVKKIWHGFLEQLNEKNTTDKYKIEEWVDKWAYKSKLNGRQIRNIISSAQALARGRNGLNKKLTCEDIETVFEFTERFSRDLEGLYNDYRKEAVIEGRKRR</sequence>
<dbReference type="PANTHER" id="PTHR46411:SF4">
    <property type="entry name" value="AAA+ ATPASE DOMAIN-CONTAINING PROTEIN"/>
    <property type="match status" value="1"/>
</dbReference>
<feature type="compositionally biased region" description="Basic and acidic residues" evidence="1">
    <location>
        <begin position="46"/>
        <end position="60"/>
    </location>
</feature>
<dbReference type="Gene3D" id="3.40.50.300">
    <property type="entry name" value="P-loop containing nucleotide triphosphate hydrolases"/>
    <property type="match status" value="1"/>
</dbReference>
<feature type="domain" description="DUF7025" evidence="3">
    <location>
        <begin position="267"/>
        <end position="328"/>
    </location>
</feature>
<name>A0A8H7WCL1_9HELO</name>
<dbReference type="PANTHER" id="PTHR46411">
    <property type="entry name" value="FAMILY ATPASE, PUTATIVE-RELATED"/>
    <property type="match status" value="1"/>
</dbReference>
<dbReference type="GO" id="GO:0005524">
    <property type="term" value="F:ATP binding"/>
    <property type="evidence" value="ECO:0007669"/>
    <property type="project" value="InterPro"/>
</dbReference>
<feature type="domain" description="ATPase AAA-type core" evidence="2">
    <location>
        <begin position="548"/>
        <end position="646"/>
    </location>
</feature>
<evidence type="ECO:0000259" key="3">
    <source>
        <dbReference type="Pfam" id="PF22942"/>
    </source>
</evidence>
<proteinExistence type="predicted"/>
<accession>A0A8H7WCL1</accession>
<dbReference type="InterPro" id="IPR027417">
    <property type="entry name" value="P-loop_NTPase"/>
</dbReference>
<dbReference type="InterPro" id="IPR056599">
    <property type="entry name" value="AAA_lid_fung"/>
</dbReference>
<evidence type="ECO:0000256" key="1">
    <source>
        <dbReference type="SAM" id="MobiDB-lite"/>
    </source>
</evidence>
<feature type="compositionally biased region" description="Basic and acidic residues" evidence="1">
    <location>
        <begin position="73"/>
        <end position="89"/>
    </location>
</feature>
<evidence type="ECO:0008006" key="7">
    <source>
        <dbReference type="Google" id="ProtNLM"/>
    </source>
</evidence>
<dbReference type="AlphaFoldDB" id="A0A8H7WCL1"/>
<dbReference type="InterPro" id="IPR003959">
    <property type="entry name" value="ATPase_AAA_core"/>
</dbReference>
<reference evidence="5" key="1">
    <citation type="submission" date="2021-02" db="EMBL/GenBank/DDBJ databases">
        <title>Genome sequence Cadophora malorum strain M34.</title>
        <authorList>
            <person name="Stefanovic E."/>
            <person name="Vu D."/>
            <person name="Scully C."/>
            <person name="Dijksterhuis J."/>
            <person name="Roader J."/>
            <person name="Houbraken J."/>
        </authorList>
    </citation>
    <scope>NUCLEOTIDE SEQUENCE</scope>
    <source>
        <strain evidence="5">M34</strain>
    </source>
</reference>
<dbReference type="Pfam" id="PF00004">
    <property type="entry name" value="AAA"/>
    <property type="match status" value="1"/>
</dbReference>
<organism evidence="5 6">
    <name type="scientific">Cadophora malorum</name>
    <dbReference type="NCBI Taxonomy" id="108018"/>
    <lineage>
        <taxon>Eukaryota</taxon>
        <taxon>Fungi</taxon>
        <taxon>Dikarya</taxon>
        <taxon>Ascomycota</taxon>
        <taxon>Pezizomycotina</taxon>
        <taxon>Leotiomycetes</taxon>
        <taxon>Helotiales</taxon>
        <taxon>Ploettnerulaceae</taxon>
        <taxon>Cadophora</taxon>
    </lineage>
</organism>
<feature type="domain" description="AAA+ ATPase lid" evidence="4">
    <location>
        <begin position="654"/>
        <end position="737"/>
    </location>
</feature>
<dbReference type="OrthoDB" id="10042665at2759"/>
<dbReference type="EMBL" id="JAFJYH010000050">
    <property type="protein sequence ID" value="KAG4422325.1"/>
    <property type="molecule type" value="Genomic_DNA"/>
</dbReference>
<evidence type="ECO:0000259" key="2">
    <source>
        <dbReference type="Pfam" id="PF00004"/>
    </source>
</evidence>